<dbReference type="FunFam" id="3.20.20.80:FF:000046">
    <property type="entry name" value="Glucosidase alpha, neutral C"/>
    <property type="match status" value="1"/>
</dbReference>
<keyword evidence="8" id="KW-0333">Golgi apparatus</keyword>
<sequence length="916" mass="104099">MLDTLEISQAATSLNLLHEKTQVLLKLEICGLEDNTVRFRITELETRRPRFEASDVLVGSPRTYRLSVEKQTTEELMLLGRDSLRISVSAHPFRIDVLSGGELVTSVNARGLLLFEHSRTRGNTLTERVSSTVGSMWTKLKAVFTSGKEETASEEKTQDESPEGEEKAHEEEPDLGTDEKENQEEMTEEEEEGTWEESFKSHHDSKPYGPMSVGLDFSLPGFEDVYGIPEHADSFRLRTTSSGDPYRLYNLDVFQYELENPMALYGSVPYLVAHSPERTLGLFWLNPTETWIDIASNTAGKTVFGKMLDFVRSANEGPQMDVRWMSESGIVDAFLLLGPLPTDVFRQYAALAGTQALPPLFALAYHQSRWNYNDEDDVLAVDAGFDKHNLPMDVIWLDIEHTDGKRYFTWDSNKFPNPADMQNHIAGKRRKMVTIVDPHLKVDSSYSVYNEAYSRGYLVKNKGGGDYEGWCWPGSAAYLDFLNPEVRDWYASKFAYDSYLGSTDILFTWNDMNEPSVFNGPEVTLHKDALHHGGWEHRDVHNLYGFYQQWGTVGGQLRRSGGNERPFVLARAFFAGSQRFGAVWTGDNLGEWSHLKASISMVLSLNLCGLSFSGADIGGFFKNPSTELLVRWYQAGAYQPLFRAHAHIDTARREPWIFGSDTTALVRTALRERYALLPYWYTVFYWAYRSGMPVMRALWIEFPKEEQTFMIEDEYMIGNALLVHPVTEAASRGVNVYLPGAHEVWYDVHTQKKYSGGQEIYYPVKLSTIPVFQRGGTIIPRKDRPRRSSACMSADPYTLYIALDDQKSAEGELYMDDEHSFNFEKQNEYQLRHFLFKGGTLKASVSSHIPPGKYSSTEWLERIVIVGIAQPMMSVLLKQPGSQDAPLAYEYTPELSSLIVRRPGVRLTAEWTIVIR</sequence>
<evidence type="ECO:0000256" key="1">
    <source>
        <dbReference type="ARBA" id="ARBA00004240"/>
    </source>
</evidence>
<dbReference type="InterPro" id="IPR000322">
    <property type="entry name" value="Glyco_hydro_31_TIM"/>
</dbReference>
<dbReference type="GO" id="GO:0030246">
    <property type="term" value="F:carbohydrate binding"/>
    <property type="evidence" value="ECO:0007669"/>
    <property type="project" value="InterPro"/>
</dbReference>
<dbReference type="GeneTree" id="ENSGT00940000159139"/>
<dbReference type="FunFam" id="3.20.20.80:FF:000039">
    <property type="entry name" value="Glucosidase, alpha neutral C"/>
    <property type="match status" value="1"/>
</dbReference>
<dbReference type="EC" id="3.2.1.207" evidence="14"/>
<evidence type="ECO:0000256" key="2">
    <source>
        <dbReference type="ARBA" id="ARBA00004555"/>
    </source>
</evidence>
<comment type="pathway">
    <text evidence="3">Glycan metabolism; N-glycan metabolism.</text>
</comment>
<dbReference type="InterPro" id="IPR017853">
    <property type="entry name" value="GH"/>
</dbReference>
<evidence type="ECO:0000256" key="7">
    <source>
        <dbReference type="ARBA" id="ARBA00022824"/>
    </source>
</evidence>
<comment type="similarity">
    <text evidence="4 17">Belongs to the glycosyl hydrolase 31 family.</text>
</comment>
<feature type="domain" description="Glycosyl hydrolase family 31 C-terminal" evidence="21">
    <location>
        <begin position="691"/>
        <end position="779"/>
    </location>
</feature>
<dbReference type="InterPro" id="IPR048395">
    <property type="entry name" value="Glyco_hydro_31_C"/>
</dbReference>
<dbReference type="GO" id="GO:0005975">
    <property type="term" value="P:carbohydrate metabolic process"/>
    <property type="evidence" value="ECO:0007669"/>
    <property type="project" value="InterPro"/>
</dbReference>
<dbReference type="GO" id="GO:0005783">
    <property type="term" value="C:endoplasmic reticulum"/>
    <property type="evidence" value="ECO:0007669"/>
    <property type="project" value="UniProtKB-SubCell"/>
</dbReference>
<evidence type="ECO:0000256" key="16">
    <source>
        <dbReference type="ARBA" id="ARBA00080367"/>
    </source>
</evidence>
<feature type="region of interest" description="Disordered" evidence="18">
    <location>
        <begin position="145"/>
        <end position="203"/>
    </location>
</feature>
<comment type="catalytic activity">
    <reaction evidence="12">
        <text>N(4)-(alpha-D-Glc-(1-&gt;3)-alpha-D-Man-(1-&gt;2)-alpha-D-Man-(1-&gt;2)-alpha-D-Man-(1-&gt;3)-[alpha-D-Man-(1-&gt;2)-alpha-D-Man-(1-&gt;3)-[alpha-D-Man-(1-&gt;2)-alpha-D-Man-(1-&gt;6)]-alpha-D-Man-(1-&gt;6)]-beta-D-Man-(1-&gt;4)-beta-D-GlcNAc-(1-&gt;4)-beta-D-GlcNAc)-L-asparaginyl-[protein] + H2O = N(4)-(alpha-D-Man-(1-&gt;2)-alpha-D-Man-(1-&gt;2)-alpha-D-Man-(1-&gt;3)-[alpha-D-Man-(1-&gt;2)-alpha-D-Man-(1-&gt;3)-[alpha-D-Man-(1-&gt;2)-alpha-D-Man-(1-&gt;6)]-alpha-D-Man-(1-&gt;6)]-beta-D-Man-(1-&gt;4)-beta-D-GlcNAc-(1-&gt;4)-beta-D-GlcNAc)-L-asparaginyl-[protein] (N-glucan mannose isomer 9A1,2,3B1,2,3) + beta-D-glucose</text>
        <dbReference type="Rhea" id="RHEA:56000"/>
        <dbReference type="Rhea" id="RHEA-COMP:14356"/>
        <dbReference type="Rhea" id="RHEA-COMP:14357"/>
        <dbReference type="ChEBI" id="CHEBI:15377"/>
        <dbReference type="ChEBI" id="CHEBI:15903"/>
        <dbReference type="ChEBI" id="CHEBI:59080"/>
        <dbReference type="ChEBI" id="CHEBI:139493"/>
        <dbReference type="EC" id="3.2.1.207"/>
    </reaction>
</comment>
<dbReference type="PANTHER" id="PTHR22762">
    <property type="entry name" value="ALPHA-GLUCOSIDASE"/>
    <property type="match status" value="1"/>
</dbReference>
<keyword evidence="9" id="KW-0325">Glycoprotein</keyword>
<evidence type="ECO:0000256" key="8">
    <source>
        <dbReference type="ARBA" id="ARBA00023034"/>
    </source>
</evidence>
<evidence type="ECO:0000256" key="12">
    <source>
        <dbReference type="ARBA" id="ARBA00050632"/>
    </source>
</evidence>
<name>A0A8C4QC85_EPTBU</name>
<dbReference type="CDD" id="cd14752">
    <property type="entry name" value="GH31_N"/>
    <property type="match status" value="1"/>
</dbReference>
<dbReference type="Ensembl" id="ENSEBUT00000013211.1">
    <property type="protein sequence ID" value="ENSEBUP00000012635.1"/>
    <property type="gene ID" value="ENSEBUG00000008019.1"/>
</dbReference>
<dbReference type="FunFam" id="2.60.40.1180:FF:000023">
    <property type="entry name" value="neutral alpha-glucosidase AB isoform X2"/>
    <property type="match status" value="1"/>
</dbReference>
<evidence type="ECO:0000259" key="19">
    <source>
        <dbReference type="Pfam" id="PF01055"/>
    </source>
</evidence>
<reference evidence="22" key="2">
    <citation type="submission" date="2025-09" db="UniProtKB">
        <authorList>
            <consortium name="Ensembl"/>
        </authorList>
    </citation>
    <scope>IDENTIFICATION</scope>
</reference>
<dbReference type="Pfam" id="PF01055">
    <property type="entry name" value="Glyco_hydro_31_2nd"/>
    <property type="match status" value="1"/>
</dbReference>
<keyword evidence="6 17" id="KW-0378">Hydrolase</keyword>
<dbReference type="FunFam" id="2.60.40.1760:FF:000002">
    <property type="entry name" value="neutral alpha-glucosidase AB isoform X1"/>
    <property type="match status" value="1"/>
</dbReference>
<dbReference type="GO" id="GO:0005794">
    <property type="term" value="C:Golgi apparatus"/>
    <property type="evidence" value="ECO:0007669"/>
    <property type="project" value="UniProtKB-SubCell"/>
</dbReference>
<evidence type="ECO:0000259" key="20">
    <source>
        <dbReference type="Pfam" id="PF13802"/>
    </source>
</evidence>
<feature type="domain" description="Glycoside hydrolase family 31 N-terminal" evidence="20">
    <location>
        <begin position="27"/>
        <end position="293"/>
    </location>
</feature>
<evidence type="ECO:0000256" key="17">
    <source>
        <dbReference type="RuleBase" id="RU361185"/>
    </source>
</evidence>
<evidence type="ECO:0000259" key="21">
    <source>
        <dbReference type="Pfam" id="PF21365"/>
    </source>
</evidence>
<dbReference type="SUPFAM" id="SSF51011">
    <property type="entry name" value="Glycosyl hydrolase domain"/>
    <property type="match status" value="1"/>
</dbReference>
<dbReference type="Gene3D" id="3.20.20.80">
    <property type="entry name" value="Glycosidases"/>
    <property type="match status" value="1"/>
</dbReference>
<evidence type="ECO:0000256" key="5">
    <source>
        <dbReference type="ARBA" id="ARBA00022729"/>
    </source>
</evidence>
<dbReference type="Gene3D" id="2.60.40.1760">
    <property type="entry name" value="glycosyl hydrolase (family 31)"/>
    <property type="match status" value="1"/>
</dbReference>
<accession>A0A8C4QC85</accession>
<evidence type="ECO:0000256" key="18">
    <source>
        <dbReference type="SAM" id="MobiDB-lite"/>
    </source>
</evidence>
<dbReference type="Pfam" id="PF13802">
    <property type="entry name" value="Gal_mutarotas_2"/>
    <property type="match status" value="1"/>
</dbReference>
<evidence type="ECO:0000256" key="11">
    <source>
        <dbReference type="ARBA" id="ARBA00042895"/>
    </source>
</evidence>
<dbReference type="Pfam" id="PF21365">
    <property type="entry name" value="Glyco_hydro_31_3rd"/>
    <property type="match status" value="1"/>
</dbReference>
<evidence type="ECO:0000256" key="10">
    <source>
        <dbReference type="ARBA" id="ARBA00023295"/>
    </source>
</evidence>
<keyword evidence="10 17" id="KW-0326">Glycosidase</keyword>
<comment type="subcellular location">
    <subcellularLocation>
        <location evidence="1">Endoplasmic reticulum</location>
    </subcellularLocation>
    <subcellularLocation>
        <location evidence="2">Golgi apparatus</location>
    </subcellularLocation>
</comment>
<keyword evidence="7" id="KW-0256">Endoplasmic reticulum</keyword>
<evidence type="ECO:0000256" key="15">
    <source>
        <dbReference type="ARBA" id="ARBA00069533"/>
    </source>
</evidence>
<dbReference type="AlphaFoldDB" id="A0A8C4QC85"/>
<evidence type="ECO:0000256" key="4">
    <source>
        <dbReference type="ARBA" id="ARBA00007806"/>
    </source>
</evidence>
<dbReference type="CDD" id="cd06603">
    <property type="entry name" value="GH31_GANC_GANAB_alpha"/>
    <property type="match status" value="1"/>
</dbReference>
<dbReference type="SUPFAM" id="SSF51445">
    <property type="entry name" value="(Trans)glycosidases"/>
    <property type="match status" value="1"/>
</dbReference>
<feature type="compositionally biased region" description="Acidic residues" evidence="18">
    <location>
        <begin position="171"/>
        <end position="195"/>
    </location>
</feature>
<evidence type="ECO:0000313" key="22">
    <source>
        <dbReference type="Ensembl" id="ENSEBUP00000012635.1"/>
    </source>
</evidence>
<keyword evidence="5" id="KW-0732">Signal</keyword>
<proteinExistence type="inferred from homology"/>
<evidence type="ECO:0000256" key="6">
    <source>
        <dbReference type="ARBA" id="ARBA00022801"/>
    </source>
</evidence>
<dbReference type="SUPFAM" id="SSF74650">
    <property type="entry name" value="Galactose mutarotase-like"/>
    <property type="match status" value="1"/>
</dbReference>
<dbReference type="GO" id="GO:0006491">
    <property type="term" value="P:N-glycan processing"/>
    <property type="evidence" value="ECO:0007669"/>
    <property type="project" value="UniProtKB-ARBA"/>
</dbReference>
<reference evidence="22" key="1">
    <citation type="submission" date="2025-08" db="UniProtKB">
        <authorList>
            <consortium name="Ensembl"/>
        </authorList>
    </citation>
    <scope>IDENTIFICATION</scope>
</reference>
<dbReference type="Proteomes" id="UP000694388">
    <property type="component" value="Unplaced"/>
</dbReference>
<evidence type="ECO:0000256" key="13">
    <source>
        <dbReference type="ARBA" id="ARBA00052396"/>
    </source>
</evidence>
<dbReference type="GO" id="GO:0106407">
    <property type="term" value="F:Glc2Man9GlcNAc2 oligosaccharide glucosidase activity"/>
    <property type="evidence" value="ECO:0007669"/>
    <property type="project" value="UniProtKB-EC"/>
</dbReference>
<dbReference type="PANTHER" id="PTHR22762:SF54">
    <property type="entry name" value="BCDNA.GH04962"/>
    <property type="match status" value="1"/>
</dbReference>
<dbReference type="InterPro" id="IPR011013">
    <property type="entry name" value="Gal_mutarotase_sf_dom"/>
</dbReference>
<comment type="catalytic activity">
    <reaction evidence="13">
        <text>N(4)-(alpha-D-Glc-(1-&gt;3)-alpha-D-Glc-(1-&gt;3)-alpha-D-Man-(1-&gt;2)-alpha-D-Man-(1-&gt;2)-alpha-D-Man-(1-&gt;3)-[alpha-D-Man-(1-&gt;2)-alpha-D-Man-(1-&gt;3)-[alpha-D-Man-(1-&gt;2)-alpha-D-Man-(1-&gt;6)]-alpha-D-Man-(1-&gt;6)]-beta-D-Man-(1-&gt;4)-beta-D-GlcNAc-(1-&gt;4)-beta-D-GlcNAc)-L-asparaginyl-[protein] + H2O = N(4)-(alpha-D-Glc-(1-&gt;3)-alpha-D-Man-(1-&gt;2)-alpha-D-Man-(1-&gt;2)-alpha-D-Man-(1-&gt;3)-[alpha-D-Man-(1-&gt;2)-alpha-D-Man-(1-&gt;3)-[alpha-D-Man-(1-&gt;2)-alpha-D-Man-(1-&gt;6)]-alpha-D-Man-(1-&gt;6)]-beta-D-Man-(1-&gt;4)-beta-D-GlcNAc-(1-&gt;4)-beta-D-GlcNAc)-L-asparaginyl-[protein] + beta-D-glucose</text>
        <dbReference type="Rhea" id="RHEA:55996"/>
        <dbReference type="Rhea" id="RHEA-COMP:14355"/>
        <dbReference type="Rhea" id="RHEA-COMP:14357"/>
        <dbReference type="ChEBI" id="CHEBI:15377"/>
        <dbReference type="ChEBI" id="CHEBI:15903"/>
        <dbReference type="ChEBI" id="CHEBI:59080"/>
        <dbReference type="ChEBI" id="CHEBI:59082"/>
        <dbReference type="EC" id="3.2.1.207"/>
    </reaction>
</comment>
<keyword evidence="23" id="KW-1185">Reference proteome</keyword>
<dbReference type="InterPro" id="IPR013780">
    <property type="entry name" value="Glyco_hydro_b"/>
</dbReference>
<dbReference type="InterPro" id="IPR025887">
    <property type="entry name" value="Glyco_hydro_31_N_dom"/>
</dbReference>
<protein>
    <recommendedName>
        <fullName evidence="15">Neutral alpha-glucosidase AB</fullName>
        <ecNumber evidence="14">3.2.1.207</ecNumber>
    </recommendedName>
    <alternativeName>
        <fullName evidence="16">Alpha-glucosidase 2</fullName>
    </alternativeName>
    <alternativeName>
        <fullName evidence="11">Glucosidase II subunit alpha</fullName>
    </alternativeName>
</protein>
<organism evidence="22 23">
    <name type="scientific">Eptatretus burgeri</name>
    <name type="common">Inshore hagfish</name>
    <dbReference type="NCBI Taxonomy" id="7764"/>
    <lineage>
        <taxon>Eukaryota</taxon>
        <taxon>Metazoa</taxon>
        <taxon>Chordata</taxon>
        <taxon>Craniata</taxon>
        <taxon>Vertebrata</taxon>
        <taxon>Cyclostomata</taxon>
        <taxon>Myxini</taxon>
        <taxon>Myxiniformes</taxon>
        <taxon>Myxinidae</taxon>
        <taxon>Eptatretinae</taxon>
        <taxon>Eptatretus</taxon>
    </lineage>
</organism>
<evidence type="ECO:0000256" key="3">
    <source>
        <dbReference type="ARBA" id="ARBA00004833"/>
    </source>
</evidence>
<feature type="domain" description="Glycoside hydrolase family 31 TIM barrel" evidence="19">
    <location>
        <begin position="356"/>
        <end position="682"/>
    </location>
</feature>
<dbReference type="GO" id="GO:0033919">
    <property type="term" value="F:glucan 1,3-alpha-glucosidase activity"/>
    <property type="evidence" value="ECO:0007669"/>
    <property type="project" value="UniProtKB-ARBA"/>
</dbReference>
<dbReference type="Gene3D" id="2.60.40.1180">
    <property type="entry name" value="Golgi alpha-mannosidase II"/>
    <property type="match status" value="2"/>
</dbReference>
<evidence type="ECO:0000313" key="23">
    <source>
        <dbReference type="Proteomes" id="UP000694388"/>
    </source>
</evidence>
<evidence type="ECO:0000256" key="14">
    <source>
        <dbReference type="ARBA" id="ARBA00067008"/>
    </source>
</evidence>
<feature type="compositionally biased region" description="Basic and acidic residues" evidence="18">
    <location>
        <begin position="147"/>
        <end position="170"/>
    </location>
</feature>
<evidence type="ECO:0000256" key="9">
    <source>
        <dbReference type="ARBA" id="ARBA00023180"/>
    </source>
</evidence>